<evidence type="ECO:0000313" key="2">
    <source>
        <dbReference type="Proteomes" id="UP000289954"/>
    </source>
</evidence>
<dbReference type="AlphaFoldDB" id="A0A402DWE0"/>
<keyword evidence="2" id="KW-1185">Reference proteome</keyword>
<organism evidence="1 2">
    <name type="scientific">Cellulomonas biazotea</name>
    <dbReference type="NCBI Taxonomy" id="1709"/>
    <lineage>
        <taxon>Bacteria</taxon>
        <taxon>Bacillati</taxon>
        <taxon>Actinomycetota</taxon>
        <taxon>Actinomycetes</taxon>
        <taxon>Micrococcales</taxon>
        <taxon>Cellulomonadaceae</taxon>
        <taxon>Cellulomonas</taxon>
    </lineage>
</organism>
<dbReference type="Proteomes" id="UP000289954">
    <property type="component" value="Unassembled WGS sequence"/>
</dbReference>
<comment type="caution">
    <text evidence="1">The sequence shown here is derived from an EMBL/GenBank/DDBJ whole genome shotgun (WGS) entry which is preliminary data.</text>
</comment>
<protein>
    <submittedName>
        <fullName evidence="1">Uncharacterized protein</fullName>
    </submittedName>
</protein>
<gene>
    <name evidence="1" type="ORF">CBZ_35170</name>
</gene>
<accession>A0A402DWE0</accession>
<reference evidence="1 2" key="1">
    <citation type="submission" date="2019-01" db="EMBL/GenBank/DDBJ databases">
        <title>Draft genome sequence of Cellulomonas takizawaensis strain TKZ-21.</title>
        <authorList>
            <person name="Yamamura H."/>
            <person name="Hayashi T."/>
            <person name="Hamada M."/>
            <person name="Serisawa Y."/>
            <person name="Matsuyama K."/>
            <person name="Nakagawa Y."/>
            <person name="Otoguro M."/>
            <person name="Yanagida F."/>
            <person name="Hayakawa M."/>
        </authorList>
    </citation>
    <scope>NUCLEOTIDE SEQUENCE [LARGE SCALE GENOMIC DNA]</scope>
    <source>
        <strain evidence="1 2">NBRC12680</strain>
    </source>
</reference>
<dbReference type="EMBL" id="BIMR01000432">
    <property type="protein sequence ID" value="GCE78461.1"/>
    <property type="molecule type" value="Genomic_DNA"/>
</dbReference>
<sequence length="74" mass="7973">MNTNLIVASCAAQASRHVVAPTGVGFEGRGVSIAGTQAIAGRLIGMVDERRTGLPTWHKRPQTDLYFRLRAPQV</sequence>
<evidence type="ECO:0000313" key="1">
    <source>
        <dbReference type="EMBL" id="GCE78461.1"/>
    </source>
</evidence>
<name>A0A402DWE0_9CELL</name>
<proteinExistence type="predicted"/>